<dbReference type="InterPro" id="IPR005126">
    <property type="entry name" value="NapC/NirT_cyt_c_N"/>
</dbReference>
<dbReference type="PANTHER" id="PTHR30333:SF3">
    <property type="entry name" value="CYTOCHROME C-TYPE PROTEIN TORY"/>
    <property type="match status" value="1"/>
</dbReference>
<keyword evidence="9" id="KW-1133">Transmembrane helix</keyword>
<dbReference type="Gene3D" id="1.10.3820.10">
    <property type="entry name" value="Di-heme elbow motif domain"/>
    <property type="match status" value="1"/>
</dbReference>
<dbReference type="EMBL" id="JACBGI020000013">
    <property type="protein sequence ID" value="MBF6058212.1"/>
    <property type="molecule type" value="Genomic_DNA"/>
</dbReference>
<evidence type="ECO:0000256" key="2">
    <source>
        <dbReference type="ARBA" id="ARBA00007395"/>
    </source>
</evidence>
<dbReference type="PANTHER" id="PTHR30333">
    <property type="entry name" value="CYTOCHROME C-TYPE PROTEIN"/>
    <property type="match status" value="1"/>
</dbReference>
<dbReference type="Proteomes" id="UP001193680">
    <property type="component" value="Unassembled WGS sequence"/>
</dbReference>
<feature type="domain" description="NapC/NirT cytochrome c N-terminal" evidence="14">
    <location>
        <begin position="6"/>
        <end position="181"/>
    </location>
</feature>
<sequence length="202" mass="23155">MFNKKIGLLIVIFLLGFASFGAMNSFFAYTNTTEFCTSCHSMTVNLKEYQETIHYKNASGVRAECADCHVPKEFLPKIKAKLFAAKDVYHEFIGDFAVSDELKADEDAYLEYYDKHRWQMASAVWKKMKDSDSRECRTCHSFNAMDFDEQGKQAANKHPRAIEKGQTCIDCHKGIAHTEPDEPEEVEKEYRDGLVGDLLPKR</sequence>
<dbReference type="PIRSF" id="PIRSF000013">
    <property type="entry name" value="4_hem_cytochrm_NapC"/>
    <property type="match status" value="1"/>
</dbReference>
<comment type="similarity">
    <text evidence="2">Belongs to the NapC/NirT/NrfH family.</text>
</comment>
<evidence type="ECO:0000256" key="11">
    <source>
        <dbReference type="ARBA" id="ARBA00023136"/>
    </source>
</evidence>
<reference evidence="15 16" key="2">
    <citation type="submission" date="2020-11" db="EMBL/GenBank/DDBJ databases">
        <title>Sulfur oxidizing isolate from Hospital Hole Sinkhole.</title>
        <authorList>
            <person name="Scott K.M."/>
        </authorList>
    </citation>
    <scope>NUCLEOTIDE SEQUENCE [LARGE SCALE GENOMIC DNA]</scope>
    <source>
        <strain evidence="15 16">HH1</strain>
    </source>
</reference>
<comment type="caution">
    <text evidence="15">The sequence shown here is derived from an EMBL/GenBank/DDBJ whole genome shotgun (WGS) entry which is preliminary data.</text>
</comment>
<keyword evidence="16" id="KW-1185">Reference proteome</keyword>
<keyword evidence="10 12" id="KW-0408">Iron</keyword>
<name>A0ABS0BWM4_9GAMM</name>
<feature type="compositionally biased region" description="Basic and acidic residues" evidence="13">
    <location>
        <begin position="188"/>
        <end position="202"/>
    </location>
</feature>
<evidence type="ECO:0000256" key="8">
    <source>
        <dbReference type="ARBA" id="ARBA00022982"/>
    </source>
</evidence>
<reference evidence="15 16" key="1">
    <citation type="submission" date="2020-06" db="EMBL/GenBank/DDBJ databases">
        <authorList>
            <person name="Scott K."/>
        </authorList>
    </citation>
    <scope>NUCLEOTIDE SEQUENCE [LARGE SCALE GENOMIC DNA]</scope>
    <source>
        <strain evidence="15 16">HH1</strain>
    </source>
</reference>
<keyword evidence="5 12" id="KW-0349">Heme</keyword>
<evidence type="ECO:0000256" key="9">
    <source>
        <dbReference type="ARBA" id="ARBA00022989"/>
    </source>
</evidence>
<keyword evidence="4" id="KW-1003">Cell membrane</keyword>
<evidence type="ECO:0000256" key="4">
    <source>
        <dbReference type="ARBA" id="ARBA00022475"/>
    </source>
</evidence>
<keyword evidence="11" id="KW-0472">Membrane</keyword>
<comment type="subcellular location">
    <subcellularLocation>
        <location evidence="1">Cell membrane</location>
        <topology evidence="1">Single-pass membrane protein</topology>
    </subcellularLocation>
</comment>
<dbReference type="InterPro" id="IPR036280">
    <property type="entry name" value="Multihaem_cyt_sf"/>
</dbReference>
<dbReference type="InterPro" id="IPR051174">
    <property type="entry name" value="Cytochrome_c-type_ET"/>
</dbReference>
<evidence type="ECO:0000256" key="13">
    <source>
        <dbReference type="SAM" id="MobiDB-lite"/>
    </source>
</evidence>
<evidence type="ECO:0000256" key="5">
    <source>
        <dbReference type="ARBA" id="ARBA00022617"/>
    </source>
</evidence>
<dbReference type="InterPro" id="IPR038266">
    <property type="entry name" value="NapC/NirT_cytc_sf"/>
</dbReference>
<evidence type="ECO:0000313" key="16">
    <source>
        <dbReference type="Proteomes" id="UP001193680"/>
    </source>
</evidence>
<evidence type="ECO:0000259" key="14">
    <source>
        <dbReference type="Pfam" id="PF03264"/>
    </source>
</evidence>
<keyword evidence="6" id="KW-0812">Transmembrane</keyword>
<dbReference type="RefSeq" id="WP_185978355.1">
    <property type="nucleotide sequence ID" value="NZ_JACBGI020000013.1"/>
</dbReference>
<feature type="region of interest" description="Disordered" evidence="13">
    <location>
        <begin position="178"/>
        <end position="202"/>
    </location>
</feature>
<evidence type="ECO:0000256" key="12">
    <source>
        <dbReference type="PIRNR" id="PIRNR000013"/>
    </source>
</evidence>
<evidence type="ECO:0000256" key="7">
    <source>
        <dbReference type="ARBA" id="ARBA00022723"/>
    </source>
</evidence>
<organism evidence="15 16">
    <name type="scientific">Thiomicrorhabdus heinhorstiae</name>
    <dbReference type="NCBI Taxonomy" id="2748010"/>
    <lineage>
        <taxon>Bacteria</taxon>
        <taxon>Pseudomonadati</taxon>
        <taxon>Pseudomonadota</taxon>
        <taxon>Gammaproteobacteria</taxon>
        <taxon>Thiotrichales</taxon>
        <taxon>Piscirickettsiaceae</taxon>
        <taxon>Thiomicrorhabdus</taxon>
    </lineage>
</organism>
<dbReference type="SUPFAM" id="SSF48695">
    <property type="entry name" value="Multiheme cytochromes"/>
    <property type="match status" value="1"/>
</dbReference>
<dbReference type="InterPro" id="IPR024717">
    <property type="entry name" value="NapC/NirT/NrfH"/>
</dbReference>
<evidence type="ECO:0000256" key="1">
    <source>
        <dbReference type="ARBA" id="ARBA00004162"/>
    </source>
</evidence>
<proteinExistence type="inferred from homology"/>
<keyword evidence="8 12" id="KW-0249">Electron transport</keyword>
<evidence type="ECO:0000256" key="6">
    <source>
        <dbReference type="ARBA" id="ARBA00022692"/>
    </source>
</evidence>
<gene>
    <name evidence="15" type="ORF">H8792_007650</name>
</gene>
<evidence type="ECO:0000256" key="3">
    <source>
        <dbReference type="ARBA" id="ARBA00022448"/>
    </source>
</evidence>
<protein>
    <recommendedName>
        <fullName evidence="12">Cytochrome c-type protein</fullName>
    </recommendedName>
</protein>
<evidence type="ECO:0000313" key="15">
    <source>
        <dbReference type="EMBL" id="MBF6058212.1"/>
    </source>
</evidence>
<evidence type="ECO:0000256" key="10">
    <source>
        <dbReference type="ARBA" id="ARBA00023004"/>
    </source>
</evidence>
<keyword evidence="7 12" id="KW-0479">Metal-binding</keyword>
<comment type="PTM">
    <text evidence="12">Binds 4 heme groups per subunit.</text>
</comment>
<accession>A0ABS0BWM4</accession>
<dbReference type="Pfam" id="PF03264">
    <property type="entry name" value="Cytochrom_NNT"/>
    <property type="match status" value="1"/>
</dbReference>
<keyword evidence="3 12" id="KW-0813">Transport</keyword>